<dbReference type="RefSeq" id="WP_369145799.1">
    <property type="nucleotide sequence ID" value="NZ_CP163444.1"/>
</dbReference>
<dbReference type="PANTHER" id="PTHR43194">
    <property type="entry name" value="HYDROLASE ALPHA/BETA FOLD FAMILY"/>
    <property type="match status" value="1"/>
</dbReference>
<dbReference type="PRINTS" id="PR00111">
    <property type="entry name" value="ABHYDROLASE"/>
</dbReference>
<dbReference type="PANTHER" id="PTHR43194:SF2">
    <property type="entry name" value="PEROXISOMAL MEMBRANE PROTEIN LPX1"/>
    <property type="match status" value="1"/>
</dbReference>
<dbReference type="InterPro" id="IPR000073">
    <property type="entry name" value="AB_hydrolase_1"/>
</dbReference>
<dbReference type="Gene3D" id="3.40.50.1820">
    <property type="entry name" value="alpha/beta hydrolase"/>
    <property type="match status" value="1"/>
</dbReference>
<organism evidence="3">
    <name type="scientific">Streptomyces sp. R44</name>
    <dbReference type="NCBI Taxonomy" id="3238633"/>
    <lineage>
        <taxon>Bacteria</taxon>
        <taxon>Bacillati</taxon>
        <taxon>Actinomycetota</taxon>
        <taxon>Actinomycetes</taxon>
        <taxon>Kitasatosporales</taxon>
        <taxon>Streptomycetaceae</taxon>
        <taxon>Streptomyces</taxon>
    </lineage>
</organism>
<evidence type="ECO:0000313" key="3">
    <source>
        <dbReference type="EMBL" id="XDQ73196.1"/>
    </source>
</evidence>
<dbReference type="PRINTS" id="PR00412">
    <property type="entry name" value="EPOXHYDRLASE"/>
</dbReference>
<protein>
    <submittedName>
        <fullName evidence="3">Alpha/beta fold hydrolase</fullName>
    </submittedName>
</protein>
<dbReference type="Pfam" id="PF00561">
    <property type="entry name" value="Abhydrolase_1"/>
    <property type="match status" value="1"/>
</dbReference>
<dbReference type="EMBL" id="CP163444">
    <property type="protein sequence ID" value="XDQ73196.1"/>
    <property type="molecule type" value="Genomic_DNA"/>
</dbReference>
<accession>A0AB39T1X9</accession>
<dbReference type="SUPFAM" id="SSF53474">
    <property type="entry name" value="alpha/beta-Hydrolases"/>
    <property type="match status" value="1"/>
</dbReference>
<dbReference type="InterPro" id="IPR050228">
    <property type="entry name" value="Carboxylesterase_BioH"/>
</dbReference>
<feature type="region of interest" description="Disordered" evidence="1">
    <location>
        <begin position="29"/>
        <end position="110"/>
    </location>
</feature>
<dbReference type="InterPro" id="IPR029058">
    <property type="entry name" value="AB_hydrolase_fold"/>
</dbReference>
<feature type="domain" description="AB hydrolase-1" evidence="2">
    <location>
        <begin position="117"/>
        <end position="351"/>
    </location>
</feature>
<sequence>MARRLDVTGADGVRLAAWDHTAADYAAAGHPGPGHAGPGHAAADYAAAGHQGPGHQGPGHPVPDQAAPGRGDWSYPPGPESRGIVPQPGPDAVARPGGLRPARVPQARPSGAPAPGVLLLHGLMGHAGHWAPAVRRLTGGHRIVALDQRGHGASEKPPGGPFTREAYVADAAAVVEQLGLGPVTLVGHSMGALTAWQLAAERPDLVRALVICDMRASALGAASQRAWQDWFRGWPAPFPSLEAVHRWFGDEDPWVETPNPARGAFFAEVMTERPDGWRPVFDPEQMLTSRETWVHDAHWDSLAQVRCPTLVVRGLDGELGRAEAQEMVRVLPHGAYAEIPDAGHLLHYTHPEAWSEAVEPFLNGVLTP</sequence>
<feature type="compositionally biased region" description="Low complexity" evidence="1">
    <location>
        <begin position="38"/>
        <end position="50"/>
    </location>
</feature>
<dbReference type="AlphaFoldDB" id="A0AB39T1X9"/>
<reference evidence="3" key="1">
    <citation type="submission" date="2024-07" db="EMBL/GenBank/DDBJ databases">
        <authorList>
            <person name="Yu S.T."/>
        </authorList>
    </citation>
    <scope>NUCLEOTIDE SEQUENCE</scope>
    <source>
        <strain evidence="3">R44</strain>
    </source>
</reference>
<evidence type="ECO:0000256" key="1">
    <source>
        <dbReference type="SAM" id="MobiDB-lite"/>
    </source>
</evidence>
<gene>
    <name evidence="3" type="ORF">AB5J54_23025</name>
</gene>
<proteinExistence type="predicted"/>
<evidence type="ECO:0000259" key="2">
    <source>
        <dbReference type="Pfam" id="PF00561"/>
    </source>
</evidence>
<keyword evidence="3" id="KW-0378">Hydrolase</keyword>
<dbReference type="GO" id="GO:0016787">
    <property type="term" value="F:hydrolase activity"/>
    <property type="evidence" value="ECO:0007669"/>
    <property type="project" value="UniProtKB-KW"/>
</dbReference>
<name>A0AB39T1X9_9ACTN</name>
<dbReference type="InterPro" id="IPR000639">
    <property type="entry name" value="Epox_hydrolase-like"/>
</dbReference>